<keyword evidence="9" id="KW-1185">Reference proteome</keyword>
<dbReference type="FunFam" id="3.75.10.10:FF:000006">
    <property type="entry name" value="Eukaryotic translation initiation factor 6"/>
    <property type="match status" value="1"/>
</dbReference>
<evidence type="ECO:0000313" key="7">
    <source>
        <dbReference type="EMBL" id="CUV05722.1"/>
    </source>
</evidence>
<dbReference type="InterPro" id="IPR002769">
    <property type="entry name" value="eIF6"/>
</dbReference>
<dbReference type="GO" id="GO:0003743">
    <property type="term" value="F:translation initiation factor activity"/>
    <property type="evidence" value="ECO:0007669"/>
    <property type="project" value="UniProtKB-UniRule"/>
</dbReference>
<protein>
    <recommendedName>
        <fullName evidence="6">Eukaryotic translation initiation factor 6</fullName>
        <shortName evidence="6">eIF-6</shortName>
    </recommendedName>
</protein>
<keyword evidence="5 6" id="KW-0539">Nucleus</keyword>
<evidence type="ECO:0000256" key="1">
    <source>
        <dbReference type="ARBA" id="ARBA00022490"/>
    </source>
</evidence>
<dbReference type="VEuPathDB" id="CryptoDB:CHUDEA4_3130"/>
<accession>A0A0S4TEC9</accession>
<dbReference type="VEuPathDB" id="CryptoDB:ChTU502y2012_408g0390"/>
<dbReference type="OrthoDB" id="4155914at2759"/>
<dbReference type="VEuPathDB" id="CryptoDB:GY17_00001787"/>
<keyword evidence="3 6" id="KW-0396">Initiation factor</keyword>
<evidence type="ECO:0000313" key="8">
    <source>
        <dbReference type="EMBL" id="PPS96267.1"/>
    </source>
</evidence>
<reference evidence="8 9" key="1">
    <citation type="submission" date="2014-11" db="EMBL/GenBank/DDBJ databases">
        <title>Comparative genomic analysis of Cryptosporidium hominis reveals occurrence of genetic recombination in virulent subtypes.</title>
        <authorList>
            <person name="Guo Y."/>
            <person name="Tang K."/>
            <person name="Frace M."/>
            <person name="Li N."/>
            <person name="Roellig D.M."/>
            <person name="Sammons S."/>
            <person name="Knipe K."/>
            <person name="Rowe L."/>
            <person name="Feng Y."/>
            <person name="Xiao L."/>
        </authorList>
    </citation>
    <scope>NUCLEOTIDE SEQUENCE [LARGE SCALE GENOMIC DNA]</scope>
    <source>
        <strain evidence="8">30976</strain>
    </source>
</reference>
<organism evidence="7">
    <name type="scientific">Cryptosporidium hominis</name>
    <dbReference type="NCBI Taxonomy" id="237895"/>
    <lineage>
        <taxon>Eukaryota</taxon>
        <taxon>Sar</taxon>
        <taxon>Alveolata</taxon>
        <taxon>Apicomplexa</taxon>
        <taxon>Conoidasida</taxon>
        <taxon>Coccidia</taxon>
        <taxon>Eucoccidiorida</taxon>
        <taxon>Eimeriorina</taxon>
        <taxon>Cryptosporidiidae</taxon>
        <taxon>Cryptosporidium</taxon>
    </lineage>
</organism>
<dbReference type="Pfam" id="PF01912">
    <property type="entry name" value="eIF-6"/>
    <property type="match status" value="1"/>
</dbReference>
<dbReference type="EMBL" id="JTAI01000020">
    <property type="protein sequence ID" value="PPS96267.1"/>
    <property type="molecule type" value="Genomic_DNA"/>
</dbReference>
<keyword evidence="2 6" id="KW-0690">Ribosome biogenesis</keyword>
<dbReference type="Proteomes" id="UP000199752">
    <property type="component" value="Chromosome 4"/>
</dbReference>
<dbReference type="GO" id="GO:0005730">
    <property type="term" value="C:nucleolus"/>
    <property type="evidence" value="ECO:0007669"/>
    <property type="project" value="UniProtKB-SubCell"/>
</dbReference>
<dbReference type="HAMAP" id="MF_00032">
    <property type="entry name" value="eIF_6"/>
    <property type="match status" value="1"/>
</dbReference>
<comment type="function">
    <text evidence="6">Binds to the 60S ribosomal subunit and prevents its association with the 40S ribosomal subunit to form the 80S initiation complex in the cytoplasm. May also be involved in ribosome biogenesis.</text>
</comment>
<dbReference type="GO" id="GO:0042256">
    <property type="term" value="P:cytosolic ribosome assembly"/>
    <property type="evidence" value="ECO:0007669"/>
    <property type="project" value="UniProtKB-UniRule"/>
</dbReference>
<dbReference type="SMART" id="SM00654">
    <property type="entry name" value="eIF6"/>
    <property type="match status" value="1"/>
</dbReference>
<comment type="similarity">
    <text evidence="6">Belongs to the eIF-6 family.</text>
</comment>
<evidence type="ECO:0000313" key="9">
    <source>
        <dbReference type="Proteomes" id="UP001429100"/>
    </source>
</evidence>
<reference evidence="7" key="2">
    <citation type="submission" date="2015-08" db="EMBL/GenBank/DDBJ databases">
        <authorList>
            <person name="Babu N.S."/>
            <person name="Beckwith C.J."/>
            <person name="Beseler K.G."/>
            <person name="Brison A."/>
            <person name="Carone J.V."/>
            <person name="Caskin T.P."/>
            <person name="Diamond M."/>
            <person name="Durham M.E."/>
            <person name="Foxe J.M."/>
            <person name="Go M."/>
            <person name="Henderson B.A."/>
            <person name="Jones I.B."/>
            <person name="McGettigan J.A."/>
            <person name="Micheletti S.J."/>
            <person name="Nasrallah M.E."/>
            <person name="Ortiz D."/>
            <person name="Piller C.R."/>
            <person name="Privatt S.R."/>
            <person name="Schneider S.L."/>
            <person name="Sharp S."/>
            <person name="Smith T.C."/>
            <person name="Stanton J.D."/>
            <person name="Ullery H.E."/>
            <person name="Wilson R.J."/>
            <person name="Serrano M.G."/>
            <person name="Buck G."/>
            <person name="Lee V."/>
            <person name="Wang Y."/>
            <person name="Carvalho R."/>
            <person name="Voegtly L."/>
            <person name="Shi R."/>
            <person name="Duckworth R."/>
            <person name="Johnson A."/>
            <person name="Loviza R."/>
            <person name="Walstead R."/>
            <person name="Shah Z."/>
            <person name="Kiflezghi M."/>
            <person name="Wade K."/>
            <person name="Ball S.L."/>
            <person name="Bradley K.W."/>
            <person name="Asai D.J."/>
            <person name="Bowman C.A."/>
            <person name="Russell D.A."/>
            <person name="Pope W.H."/>
            <person name="Jacobs-Sera D."/>
            <person name="Hendrix R.W."/>
            <person name="Hatfull G.F."/>
        </authorList>
    </citation>
    <scope>NUCLEOTIDE SEQUENCE [LARGE SCALE GENOMIC DNA]</scope>
</reference>
<proteinExistence type="inferred from homology"/>
<dbReference type="Gene3D" id="3.75.10.10">
    <property type="entry name" value="L-arginine/glycine Amidinotransferase, Chain A"/>
    <property type="match status" value="1"/>
</dbReference>
<evidence type="ECO:0000256" key="5">
    <source>
        <dbReference type="ARBA" id="ARBA00023242"/>
    </source>
</evidence>
<dbReference type="NCBIfam" id="TIGR00323">
    <property type="entry name" value="eIF-6"/>
    <property type="match status" value="1"/>
</dbReference>
<evidence type="ECO:0000256" key="3">
    <source>
        <dbReference type="ARBA" id="ARBA00022540"/>
    </source>
</evidence>
<dbReference type="PANTHER" id="PTHR10784">
    <property type="entry name" value="TRANSLATION INITIATION FACTOR 6"/>
    <property type="match status" value="1"/>
</dbReference>
<dbReference type="Proteomes" id="UP001429100">
    <property type="component" value="Unassembled WGS sequence"/>
</dbReference>
<dbReference type="EMBL" id="LN877950">
    <property type="protein sequence ID" value="CUV05722.1"/>
    <property type="molecule type" value="Genomic_DNA"/>
</dbReference>
<dbReference type="CDD" id="cd00527">
    <property type="entry name" value="IF6"/>
    <property type="match status" value="1"/>
</dbReference>
<reference evidence="8 9" key="3">
    <citation type="submission" date="2017-10" db="EMBL/GenBank/DDBJ databases">
        <title>Consistent, comparative and evidence-based genome annotation and re-annotation for the closely-related species, Cryptosporidium parvum, C. hominis and C. tyzzeri.</title>
        <authorList>
            <person name="Baptista R.P."/>
            <person name="Li Y."/>
            <person name="Sateriale A."/>
            <person name="Striepen B."/>
            <person name="Kissinger J.C."/>
        </authorList>
    </citation>
    <scope>NUCLEOTIDE SEQUENCE [LARGE SCALE GENOMIC DNA]</scope>
    <source>
        <strain evidence="8">30976</strain>
    </source>
</reference>
<dbReference type="GO" id="GO:0042273">
    <property type="term" value="P:ribosomal large subunit biogenesis"/>
    <property type="evidence" value="ECO:0007669"/>
    <property type="project" value="UniProtKB-UniRule"/>
</dbReference>
<dbReference type="GO" id="GO:0005737">
    <property type="term" value="C:cytoplasm"/>
    <property type="evidence" value="ECO:0007669"/>
    <property type="project" value="UniProtKB-SubCell"/>
</dbReference>
<comment type="subunit">
    <text evidence="6">Monomer. Associates with the 60S ribosomal subunit.</text>
</comment>
<evidence type="ECO:0000256" key="4">
    <source>
        <dbReference type="ARBA" id="ARBA00022917"/>
    </source>
</evidence>
<dbReference type="PIRSF" id="PIRSF006413">
    <property type="entry name" value="IF-6"/>
    <property type="match status" value="1"/>
</dbReference>
<sequence length="252" mass="27425">MALRVAYESSSEIGVFANLTNRYCLLAHGSSAAFTSVFEAELMDHIPIINTLIGGTRLVGRCTVGNRNGLLVSNMATDQELQHLRNSLPDNVKVQRIEERLSALGNCIACNDYVALIHTDMDKESEEIIQDVLGVEVFRTTIAGHVLVGSYAKFTNQGGIVHTLASEDEMNELSALLQIPITSGTVNRGSDVVSAGCVVNDWVGFVGMETTAAEMAVIERIFKLGTYSNVNNQEEMREKDIKLKSSIIDTLA</sequence>
<keyword evidence="1 6" id="KW-0963">Cytoplasm</keyword>
<evidence type="ECO:0000256" key="2">
    <source>
        <dbReference type="ARBA" id="ARBA00022517"/>
    </source>
</evidence>
<evidence type="ECO:0000256" key="6">
    <source>
        <dbReference type="HAMAP-Rule" id="MF_03132"/>
    </source>
</evidence>
<dbReference type="VEuPathDB" id="CryptoDB:Chro.40357"/>
<dbReference type="AlphaFoldDB" id="A0A0S4TEC9"/>
<dbReference type="SUPFAM" id="SSF55909">
    <property type="entry name" value="Pentein"/>
    <property type="match status" value="1"/>
</dbReference>
<dbReference type="GO" id="GO:0043023">
    <property type="term" value="F:ribosomal large subunit binding"/>
    <property type="evidence" value="ECO:0007669"/>
    <property type="project" value="UniProtKB-UniRule"/>
</dbReference>
<keyword evidence="4 6" id="KW-0648">Protein biosynthesis</keyword>
<comment type="subcellular location">
    <subcellularLocation>
        <location evidence="6">Cytoplasm</location>
    </subcellularLocation>
    <subcellularLocation>
        <location evidence="6">Nucleus</location>
        <location evidence="6">Nucleolus</location>
    </subcellularLocation>
    <text evidence="6">Shuttles between cytoplasm and nucleus/nucleolus.</text>
</comment>
<name>A0A0S4TEC9_CRYHO</name>
<gene>
    <name evidence="6" type="primary">EIF6</name>
    <name evidence="7" type="ORF">CHUDEA4_3130</name>
    <name evidence="8" type="ORF">GY17_00001787</name>
</gene>